<proteinExistence type="predicted"/>
<feature type="domain" description="Glycosyl transferase family 1" evidence="1">
    <location>
        <begin position="184"/>
        <end position="349"/>
    </location>
</feature>
<dbReference type="EMBL" id="VCDN01000012">
    <property type="protein sequence ID" value="MDX7986422.1"/>
    <property type="molecule type" value="Genomic_DNA"/>
</dbReference>
<name>A0ABU4S5D5_9GAMM</name>
<comment type="caution">
    <text evidence="2">The sequence shown here is derived from an EMBL/GenBank/DDBJ whole genome shotgun (WGS) entry which is preliminary data.</text>
</comment>
<evidence type="ECO:0000313" key="3">
    <source>
        <dbReference type="Proteomes" id="UP001271890"/>
    </source>
</evidence>
<dbReference type="CDD" id="cd03801">
    <property type="entry name" value="GT4_PimA-like"/>
    <property type="match status" value="1"/>
</dbReference>
<dbReference type="RefSeq" id="WP_319928862.1">
    <property type="nucleotide sequence ID" value="NZ_VCDN01000012.1"/>
</dbReference>
<dbReference type="Proteomes" id="UP001271890">
    <property type="component" value="Unassembled WGS sequence"/>
</dbReference>
<gene>
    <name evidence="2" type="ORF">FE392_03615</name>
</gene>
<accession>A0ABU4S5D5</accession>
<dbReference type="SUPFAM" id="SSF53756">
    <property type="entry name" value="UDP-Glycosyltransferase/glycogen phosphorylase"/>
    <property type="match status" value="1"/>
</dbReference>
<keyword evidence="3" id="KW-1185">Reference proteome</keyword>
<dbReference type="Pfam" id="PF00534">
    <property type="entry name" value="Glycos_transf_1"/>
    <property type="match status" value="1"/>
</dbReference>
<reference evidence="3" key="1">
    <citation type="journal article" date="2024" name="Toxins">
        <title>Genome Sequence Analysis of Native Xenorhabdus Strains Isolated from Entomopathogenic Nematodes in Argentina.</title>
        <authorList>
            <person name="Palma L."/>
            <person name="Frizzo L."/>
            <person name="Kaiser S."/>
            <person name="Berry C."/>
            <person name="Caballero P."/>
            <person name="Bode H.B."/>
            <person name="Del Valle E.E."/>
        </authorList>
    </citation>
    <scope>NUCLEOTIDE SEQUENCE [LARGE SCALE GENOMIC DNA]</scope>
    <source>
        <strain evidence="3">12</strain>
    </source>
</reference>
<protein>
    <submittedName>
        <fullName evidence="2">Glycosyltransferase</fullName>
    </submittedName>
</protein>
<dbReference type="InterPro" id="IPR050194">
    <property type="entry name" value="Glycosyltransferase_grp1"/>
</dbReference>
<dbReference type="PANTHER" id="PTHR45947">
    <property type="entry name" value="SULFOQUINOVOSYL TRANSFERASE SQD2"/>
    <property type="match status" value="1"/>
</dbReference>
<dbReference type="InterPro" id="IPR001296">
    <property type="entry name" value="Glyco_trans_1"/>
</dbReference>
<evidence type="ECO:0000259" key="1">
    <source>
        <dbReference type="Pfam" id="PF00534"/>
    </source>
</evidence>
<dbReference type="PANTHER" id="PTHR45947:SF3">
    <property type="entry name" value="SULFOQUINOVOSYL TRANSFERASE SQD2"/>
    <property type="match status" value="1"/>
</dbReference>
<sequence>MKKIVFIAPEFHSIPPNYAAAVEWWIYNVAKISQIDNLIVCKGEKTEKKIEEISEYSTIHRVYTSAIYKRFFRKWSRLDPYPYAKRIIDTVRHYQDTSGEYPILVIQNSIPLYNELKKLYPEEMMVLHLHNKHKATNLNPRTKLITPSLFLADFFRSEASIENIRIVPNGIDNTLYMRETCWKRERFGLKNDEKVILYAGRLDKGKGVIELMDAVTLMHQQGQNIKLLLIGDHATIKKGEREVYRRKVLEKASVMGMNCILAGSLPPSDMHQVYPLADLTVVPSLGEEAFCMVALESMACGVPVLVSSRGGIKEFVRPGNTGFLLQEPLSPESIARDITDTLSNTDLRVVAERGREVAITQYDWSNVHTSFSKILSDWF</sequence>
<evidence type="ECO:0000313" key="2">
    <source>
        <dbReference type="EMBL" id="MDX7986422.1"/>
    </source>
</evidence>
<organism evidence="2 3">
    <name type="scientific">Xenorhabdus santafensis</name>
    <dbReference type="NCBI Taxonomy" id="2582833"/>
    <lineage>
        <taxon>Bacteria</taxon>
        <taxon>Pseudomonadati</taxon>
        <taxon>Pseudomonadota</taxon>
        <taxon>Gammaproteobacteria</taxon>
        <taxon>Enterobacterales</taxon>
        <taxon>Morganellaceae</taxon>
        <taxon>Xenorhabdus</taxon>
    </lineage>
</organism>
<dbReference type="Gene3D" id="3.40.50.2000">
    <property type="entry name" value="Glycogen Phosphorylase B"/>
    <property type="match status" value="2"/>
</dbReference>